<dbReference type="InterPro" id="IPR011042">
    <property type="entry name" value="6-blade_b-propeller_TolB-like"/>
</dbReference>
<dbReference type="PANTHER" id="PTHR13833">
    <property type="match status" value="1"/>
</dbReference>
<evidence type="ECO:0000256" key="1">
    <source>
        <dbReference type="ARBA" id="ARBA00022737"/>
    </source>
</evidence>
<dbReference type="EMBL" id="LTDF01000075">
    <property type="protein sequence ID" value="KXT51320.1"/>
    <property type="molecule type" value="Genomic_DNA"/>
</dbReference>
<accession>A0A139LIN9</accession>
<name>A0A139LIN9_9BACE</name>
<dbReference type="Gene3D" id="2.60.40.10">
    <property type="entry name" value="Immunoglobulins"/>
    <property type="match status" value="1"/>
</dbReference>
<organism evidence="2">
    <name type="scientific">Bacteroides intestinalis</name>
    <dbReference type="NCBI Taxonomy" id="329854"/>
    <lineage>
        <taxon>Bacteria</taxon>
        <taxon>Pseudomonadati</taxon>
        <taxon>Bacteroidota</taxon>
        <taxon>Bacteroidia</taxon>
        <taxon>Bacteroidales</taxon>
        <taxon>Bacteroidaceae</taxon>
        <taxon>Bacteroides</taxon>
    </lineage>
</organism>
<dbReference type="PROSITE" id="PS51257">
    <property type="entry name" value="PROKAR_LIPOPROTEIN"/>
    <property type="match status" value="1"/>
</dbReference>
<comment type="caution">
    <text evidence="2">The sequence shown here is derived from an EMBL/GenBank/DDBJ whole genome shotgun (WGS) entry which is preliminary data.</text>
</comment>
<evidence type="ECO:0000313" key="3">
    <source>
        <dbReference type="Proteomes" id="UP000070319"/>
    </source>
</evidence>
<sequence length="453" mass="50621">MKNIEPHYLYIMKNNKLYFVFLFLSILFASCNGEEVIEKWPEIGNYYDSSKPIELKSMSPDWGRINDSFIIKGNFPVDTTGKVKVFFADKEAVIVNNNGNELYGLIPKQMPGYNEIILEVEGKKYTSDNVKFKYYQTQSVKTILGKFGEDGWTSSDDSKIEEFRMNECTGIVAVAGQKSDNFIFVGGGWGDRTYFVSLEDNVVIRLINIGYMGAVAVDSSKEKVSIMPRNGGALYTASRADGWVLNSLGLTIPFQGDCQGALAYAEDDRYLYAMSGDGLYEIDLEDKGYTKLFATSDYPAFDGVNTGQWRHYLTYSKYDKCFFASYPESNGIMKIWKDTSGAWQVERYAGFQPGWLATAFGDRLTDAVLKEPCGMAVNSSGELYVCCKNSHCIVKIKGRLVSLVAGAPDQAGRLNGFPTDALFDNPLCIALDSEENFFIGEESSKAIRKMTIE</sequence>
<protein>
    <submittedName>
        <fullName evidence="2">NHL repeat protein</fullName>
    </submittedName>
</protein>
<dbReference type="Pfam" id="PF01436">
    <property type="entry name" value="NHL"/>
    <property type="match status" value="1"/>
</dbReference>
<reference evidence="2 3" key="1">
    <citation type="submission" date="2016-02" db="EMBL/GenBank/DDBJ databases">
        <authorList>
            <person name="Wen L."/>
            <person name="He K."/>
            <person name="Yang H."/>
        </authorList>
    </citation>
    <scope>NUCLEOTIDE SEQUENCE [LARGE SCALE GENOMIC DNA]</scope>
    <source>
        <strain evidence="2 3">KLE1704</strain>
    </source>
</reference>
<dbReference type="Gene3D" id="2.120.10.30">
    <property type="entry name" value="TolB, C-terminal domain"/>
    <property type="match status" value="1"/>
</dbReference>
<gene>
    <name evidence="2" type="ORF">HMPREF2531_02108</name>
</gene>
<keyword evidence="1" id="KW-0677">Repeat</keyword>
<dbReference type="PATRIC" id="fig|329854.7.peg.2147"/>
<dbReference type="PANTHER" id="PTHR13833:SF71">
    <property type="entry name" value="NHL DOMAIN-CONTAINING PROTEIN"/>
    <property type="match status" value="1"/>
</dbReference>
<proteinExistence type="predicted"/>
<dbReference type="AlphaFoldDB" id="A0A139LIN9"/>
<dbReference type="Proteomes" id="UP000070319">
    <property type="component" value="Unassembled WGS sequence"/>
</dbReference>
<dbReference type="InterPro" id="IPR013783">
    <property type="entry name" value="Ig-like_fold"/>
</dbReference>
<dbReference type="SUPFAM" id="SSF63825">
    <property type="entry name" value="YWTD domain"/>
    <property type="match status" value="1"/>
</dbReference>
<dbReference type="InterPro" id="IPR001258">
    <property type="entry name" value="NHL_repeat"/>
</dbReference>
<evidence type="ECO:0000313" key="2">
    <source>
        <dbReference type="EMBL" id="KXT51320.1"/>
    </source>
</evidence>